<keyword evidence="4" id="KW-1185">Reference proteome</keyword>
<evidence type="ECO:0000256" key="1">
    <source>
        <dbReference type="SAM" id="MobiDB-lite"/>
    </source>
</evidence>
<organism evidence="3 4">
    <name type="scientific">Fulvimarina uroteuthidis</name>
    <dbReference type="NCBI Taxonomy" id="3098149"/>
    <lineage>
        <taxon>Bacteria</taxon>
        <taxon>Pseudomonadati</taxon>
        <taxon>Pseudomonadota</taxon>
        <taxon>Alphaproteobacteria</taxon>
        <taxon>Hyphomicrobiales</taxon>
        <taxon>Aurantimonadaceae</taxon>
        <taxon>Fulvimarina</taxon>
    </lineage>
</organism>
<dbReference type="RefSeq" id="WP_322185726.1">
    <property type="nucleotide sequence ID" value="NZ_JAXLPB010000001.1"/>
</dbReference>
<accession>A0ABU5I292</accession>
<evidence type="ECO:0000313" key="3">
    <source>
        <dbReference type="EMBL" id="MDY8108276.1"/>
    </source>
</evidence>
<dbReference type="Proteomes" id="UP001294412">
    <property type="component" value="Unassembled WGS sequence"/>
</dbReference>
<protein>
    <submittedName>
        <fullName evidence="3">Helix-turn-helix domain-containing protein</fullName>
    </submittedName>
</protein>
<dbReference type="Gene3D" id="1.10.1750.10">
    <property type="match status" value="1"/>
</dbReference>
<dbReference type="EMBL" id="JAXLPB010000001">
    <property type="protein sequence ID" value="MDY8108276.1"/>
    <property type="molecule type" value="Genomic_DNA"/>
</dbReference>
<evidence type="ECO:0000313" key="4">
    <source>
        <dbReference type="Proteomes" id="UP001294412"/>
    </source>
</evidence>
<gene>
    <name evidence="3" type="ORF">U0C82_03815</name>
</gene>
<name>A0ABU5I292_9HYPH</name>
<feature type="domain" description="Chromosomal replication initiator DnaA C-terminal" evidence="2">
    <location>
        <begin position="51"/>
        <end position="120"/>
    </location>
</feature>
<feature type="region of interest" description="Disordered" evidence="1">
    <location>
        <begin position="23"/>
        <end position="45"/>
    </location>
</feature>
<dbReference type="Pfam" id="PF08299">
    <property type="entry name" value="Bac_DnaA_C"/>
    <property type="match status" value="1"/>
</dbReference>
<dbReference type="SMART" id="SM00760">
    <property type="entry name" value="Bac_DnaA_C"/>
    <property type="match status" value="1"/>
</dbReference>
<evidence type="ECO:0000259" key="2">
    <source>
        <dbReference type="SMART" id="SM00760"/>
    </source>
</evidence>
<dbReference type="SUPFAM" id="SSF48295">
    <property type="entry name" value="TrpR-like"/>
    <property type="match status" value="1"/>
</dbReference>
<dbReference type="InterPro" id="IPR013159">
    <property type="entry name" value="DnaA_C"/>
</dbReference>
<proteinExistence type="predicted"/>
<dbReference type="InterPro" id="IPR010921">
    <property type="entry name" value="Trp_repressor/repl_initiator"/>
</dbReference>
<dbReference type="CDD" id="cd06571">
    <property type="entry name" value="Bac_DnaA_C"/>
    <property type="match status" value="1"/>
</dbReference>
<sequence length="135" mass="15793">MGIAAYSSFTNRSIHRARLAIERHEEPELDPEPNPEDRFSEFHPLAPHRPTMCKIMLRICRETGVSVQEMKGPTSNQRVCLARHAFFYWAVRLTDKSLRQIAEYCGRKDHTTVWSGIIRYPIRRAKGGRYVRPLR</sequence>
<comment type="caution">
    <text evidence="3">The sequence shown here is derived from an EMBL/GenBank/DDBJ whole genome shotgun (WGS) entry which is preliminary data.</text>
</comment>
<reference evidence="3 4" key="1">
    <citation type="submission" date="2023-12" db="EMBL/GenBank/DDBJ databases">
        <title>Description of Novel Strain Fulvimarina sp. 2208YS6-2-32 isolated from Uroteuthis (Photololigo) edulis.</title>
        <authorList>
            <person name="Park J.-S."/>
        </authorList>
    </citation>
    <scope>NUCLEOTIDE SEQUENCE [LARGE SCALE GENOMIC DNA]</scope>
    <source>
        <strain evidence="3 4">2208YS6-2-32</strain>
    </source>
</reference>